<keyword evidence="7" id="KW-0406">Ion transport</keyword>
<gene>
    <name evidence="10" type="ORF">GJD93_04765</name>
</gene>
<dbReference type="RefSeq" id="WP_154320442.1">
    <property type="nucleotide sequence ID" value="NZ_CP046045.1"/>
</dbReference>
<dbReference type="Pfam" id="PF08402">
    <property type="entry name" value="TOBE_2"/>
    <property type="match status" value="1"/>
</dbReference>
<dbReference type="FunFam" id="3.40.50.300:FF:000425">
    <property type="entry name" value="Probable ABC transporter, ATP-binding subunit"/>
    <property type="match status" value="1"/>
</dbReference>
<evidence type="ECO:0000256" key="1">
    <source>
        <dbReference type="ARBA" id="ARBA00022448"/>
    </source>
</evidence>
<dbReference type="Gene3D" id="3.40.50.300">
    <property type="entry name" value="P-loop containing nucleotide triphosphate hydrolases"/>
    <property type="match status" value="1"/>
</dbReference>
<evidence type="ECO:0000256" key="8">
    <source>
        <dbReference type="ARBA" id="ARBA00023136"/>
    </source>
</evidence>
<dbReference type="GO" id="GO:0043190">
    <property type="term" value="C:ATP-binding cassette (ABC) transporter complex"/>
    <property type="evidence" value="ECO:0007669"/>
    <property type="project" value="InterPro"/>
</dbReference>
<dbReference type="PROSITE" id="PS50893">
    <property type="entry name" value="ABC_TRANSPORTER_2"/>
    <property type="match status" value="1"/>
</dbReference>
<protein>
    <submittedName>
        <fullName evidence="10">ATP-binding cassette domain-containing protein</fullName>
    </submittedName>
</protein>
<keyword evidence="3" id="KW-0410">Iron transport</keyword>
<evidence type="ECO:0000256" key="6">
    <source>
        <dbReference type="ARBA" id="ARBA00023004"/>
    </source>
</evidence>
<dbReference type="InterPro" id="IPR013611">
    <property type="entry name" value="Transp-assoc_OB_typ2"/>
</dbReference>
<keyword evidence="6" id="KW-0408">Iron</keyword>
<dbReference type="SUPFAM" id="SSF52540">
    <property type="entry name" value="P-loop containing nucleoside triphosphate hydrolases"/>
    <property type="match status" value="1"/>
</dbReference>
<dbReference type="GO" id="GO:0016887">
    <property type="term" value="F:ATP hydrolysis activity"/>
    <property type="evidence" value="ECO:0007669"/>
    <property type="project" value="InterPro"/>
</dbReference>
<keyword evidence="8" id="KW-0472">Membrane</keyword>
<dbReference type="Proteomes" id="UP000405075">
    <property type="component" value="Chromosome"/>
</dbReference>
<name>A0AAP9GTM8_9GAMM</name>
<dbReference type="InterPro" id="IPR012340">
    <property type="entry name" value="NA-bd_OB-fold"/>
</dbReference>
<dbReference type="PANTHER" id="PTHR42781:SF4">
    <property type="entry name" value="SPERMIDINE_PUTRESCINE IMPORT ATP-BINDING PROTEIN POTA"/>
    <property type="match status" value="1"/>
</dbReference>
<dbReference type="PANTHER" id="PTHR42781">
    <property type="entry name" value="SPERMIDINE/PUTRESCINE IMPORT ATP-BINDING PROTEIN POTA"/>
    <property type="match status" value="1"/>
</dbReference>
<evidence type="ECO:0000313" key="11">
    <source>
        <dbReference type="Proteomes" id="UP000405075"/>
    </source>
</evidence>
<accession>A0AAP9GTM8</accession>
<keyword evidence="1" id="KW-0813">Transport</keyword>
<organism evidence="10 11">
    <name type="scientific">Acinetobacter towneri</name>
    <dbReference type="NCBI Taxonomy" id="202956"/>
    <lineage>
        <taxon>Bacteria</taxon>
        <taxon>Pseudomonadati</taxon>
        <taxon>Pseudomonadota</taxon>
        <taxon>Gammaproteobacteria</taxon>
        <taxon>Moraxellales</taxon>
        <taxon>Moraxellaceae</taxon>
        <taxon>Acinetobacter</taxon>
    </lineage>
</organism>
<keyword evidence="2" id="KW-1003">Cell membrane</keyword>
<dbReference type="InterPro" id="IPR027417">
    <property type="entry name" value="P-loop_NTPase"/>
</dbReference>
<dbReference type="InterPro" id="IPR008995">
    <property type="entry name" value="Mo/tungstate-bd_C_term_dom"/>
</dbReference>
<dbReference type="AlphaFoldDB" id="A0AAP9GTM8"/>
<dbReference type="SMART" id="SM00382">
    <property type="entry name" value="AAA"/>
    <property type="match status" value="1"/>
</dbReference>
<dbReference type="InterPro" id="IPR015853">
    <property type="entry name" value="ABC_transpr_FbpC"/>
</dbReference>
<dbReference type="GO" id="GO:0015697">
    <property type="term" value="P:quaternary ammonium group transport"/>
    <property type="evidence" value="ECO:0007669"/>
    <property type="project" value="UniProtKB-ARBA"/>
</dbReference>
<sequence length="372" mass="41197">MNAYAAQPANVLTIQQLSKKFGSRFAVQQATWSAMSGQIVCLLGHSGCGKTTMLRLIAGLETPSSGTIQLEQNTLWSEQAQIPAEARNIGLVFQDYALFPHLSVLDNVMFGLKKFPKAQRETIAKQALAHVSMLHHQDSYPYTLSGGEQQRVALARALAPEPQVLLMDEPFSNLDHRLRDQIRQNTIQLLKQTATTTVIVTHDPEEALQIADQIILMHQGQIIQIGSPKQLYLQPKTLFAARYFSALNEIPAQIDHQEIHTVFGKIDLPEHTTAQDSLVCCFRPHHLRVSQTPSENALPASVVSSSFMGHAQQLRLKLRDHDLTLLAQVSHPQDIQPAEQIYVSVNLNSCYFLASDEQSPTASSSTQAAVQV</sequence>
<keyword evidence="5 10" id="KW-0067">ATP-binding</keyword>
<dbReference type="EMBL" id="CP046045">
    <property type="protein sequence ID" value="QGM27041.1"/>
    <property type="molecule type" value="Genomic_DNA"/>
</dbReference>
<dbReference type="GO" id="GO:0015408">
    <property type="term" value="F:ABC-type ferric iron transporter activity"/>
    <property type="evidence" value="ECO:0007669"/>
    <property type="project" value="InterPro"/>
</dbReference>
<evidence type="ECO:0000259" key="9">
    <source>
        <dbReference type="PROSITE" id="PS50893"/>
    </source>
</evidence>
<dbReference type="InterPro" id="IPR003439">
    <property type="entry name" value="ABC_transporter-like_ATP-bd"/>
</dbReference>
<evidence type="ECO:0000256" key="4">
    <source>
        <dbReference type="ARBA" id="ARBA00022741"/>
    </source>
</evidence>
<keyword evidence="4" id="KW-0547">Nucleotide-binding</keyword>
<dbReference type="InterPro" id="IPR050093">
    <property type="entry name" value="ABC_SmlMolc_Importer"/>
</dbReference>
<reference evidence="11" key="1">
    <citation type="submission" date="2019-11" db="EMBL/GenBank/DDBJ databases">
        <title>Escherichia coli 1916D6.</title>
        <authorList>
            <person name="Yao H."/>
            <person name="Du X."/>
            <person name="Yu R."/>
            <person name="Li A."/>
        </authorList>
    </citation>
    <scope>NUCLEOTIDE SEQUENCE [LARGE SCALE GENOMIC DNA]</scope>
    <source>
        <strain evidence="11">19110F47</strain>
    </source>
</reference>
<evidence type="ECO:0000256" key="5">
    <source>
        <dbReference type="ARBA" id="ARBA00022840"/>
    </source>
</evidence>
<evidence type="ECO:0000256" key="2">
    <source>
        <dbReference type="ARBA" id="ARBA00022475"/>
    </source>
</evidence>
<evidence type="ECO:0000256" key="7">
    <source>
        <dbReference type="ARBA" id="ARBA00023065"/>
    </source>
</evidence>
<evidence type="ECO:0000256" key="3">
    <source>
        <dbReference type="ARBA" id="ARBA00022496"/>
    </source>
</evidence>
<dbReference type="Pfam" id="PF00005">
    <property type="entry name" value="ABC_tran"/>
    <property type="match status" value="1"/>
</dbReference>
<proteinExistence type="predicted"/>
<evidence type="ECO:0000313" key="10">
    <source>
        <dbReference type="EMBL" id="QGM27041.1"/>
    </source>
</evidence>
<dbReference type="InterPro" id="IPR017871">
    <property type="entry name" value="ABC_transporter-like_CS"/>
</dbReference>
<dbReference type="SUPFAM" id="SSF50331">
    <property type="entry name" value="MOP-like"/>
    <property type="match status" value="1"/>
</dbReference>
<dbReference type="PROSITE" id="PS00211">
    <property type="entry name" value="ABC_TRANSPORTER_1"/>
    <property type="match status" value="1"/>
</dbReference>
<dbReference type="InterPro" id="IPR003593">
    <property type="entry name" value="AAA+_ATPase"/>
</dbReference>
<dbReference type="GO" id="GO:0005524">
    <property type="term" value="F:ATP binding"/>
    <property type="evidence" value="ECO:0007669"/>
    <property type="project" value="UniProtKB-KW"/>
</dbReference>
<dbReference type="CDD" id="cd03259">
    <property type="entry name" value="ABC_Carb_Solutes_like"/>
    <property type="match status" value="1"/>
</dbReference>
<dbReference type="Gene3D" id="2.40.50.140">
    <property type="entry name" value="Nucleic acid-binding proteins"/>
    <property type="match status" value="1"/>
</dbReference>
<feature type="domain" description="ABC transporter" evidence="9">
    <location>
        <begin position="12"/>
        <end position="244"/>
    </location>
</feature>